<accession>V2XIH0</accession>
<reference evidence="2 3" key="1">
    <citation type="journal article" date="2014" name="BMC Genomics">
        <title>Genome and secretome analysis of the hemibiotrophic fungal pathogen, Moniliophthora roreri, which causes frosty pod rot disease of cacao: mechanisms of the biotrophic and necrotrophic phases.</title>
        <authorList>
            <person name="Meinhardt L.W."/>
            <person name="Costa G.G.L."/>
            <person name="Thomazella D.P.T."/>
            <person name="Teixeira P.J.P.L."/>
            <person name="Carazzolle M.F."/>
            <person name="Schuster S.C."/>
            <person name="Carlson J.E."/>
            <person name="Guiltinan M.J."/>
            <person name="Mieczkowski P."/>
            <person name="Farmer A."/>
            <person name="Ramaraj T."/>
            <person name="Crozier J."/>
            <person name="Davis R.E."/>
            <person name="Shao J."/>
            <person name="Melnick R.L."/>
            <person name="Pereira G.A.G."/>
            <person name="Bailey B.A."/>
        </authorList>
    </citation>
    <scope>NUCLEOTIDE SEQUENCE [LARGE SCALE GENOMIC DNA]</scope>
    <source>
        <strain evidence="2 3">MCA 2997</strain>
    </source>
</reference>
<evidence type="ECO:0000313" key="3">
    <source>
        <dbReference type="Proteomes" id="UP000017559"/>
    </source>
</evidence>
<dbReference type="AlphaFoldDB" id="V2XIH0"/>
<sequence>MAPSGSDNLLPIGNGKEAVSQPPNNTKRSRRVKAKANTVSSPVDADVSATASRRSSRSRKQISSPGDVSSPPVVRKGKGWVVVAERIPEDEQPSKRRRRQ</sequence>
<dbReference type="Proteomes" id="UP000017559">
    <property type="component" value="Unassembled WGS sequence"/>
</dbReference>
<feature type="compositionally biased region" description="Low complexity" evidence="1">
    <location>
        <begin position="63"/>
        <end position="74"/>
    </location>
</feature>
<evidence type="ECO:0000256" key="1">
    <source>
        <dbReference type="SAM" id="MobiDB-lite"/>
    </source>
</evidence>
<dbReference type="EMBL" id="AWSO01000187">
    <property type="protein sequence ID" value="ESK93527.1"/>
    <property type="molecule type" value="Genomic_DNA"/>
</dbReference>
<feature type="region of interest" description="Disordered" evidence="1">
    <location>
        <begin position="1"/>
        <end position="79"/>
    </location>
</feature>
<keyword evidence="3" id="KW-1185">Reference proteome</keyword>
<dbReference type="HOGENOM" id="CLU_2306793_0_0_1"/>
<comment type="caution">
    <text evidence="2">The sequence shown here is derived from an EMBL/GenBank/DDBJ whole genome shotgun (WGS) entry which is preliminary data.</text>
</comment>
<proteinExistence type="predicted"/>
<organism evidence="2 3">
    <name type="scientific">Moniliophthora roreri (strain MCA 2997)</name>
    <name type="common">Cocoa frosty pod rot fungus</name>
    <name type="synonym">Crinipellis roreri</name>
    <dbReference type="NCBI Taxonomy" id="1381753"/>
    <lineage>
        <taxon>Eukaryota</taxon>
        <taxon>Fungi</taxon>
        <taxon>Dikarya</taxon>
        <taxon>Basidiomycota</taxon>
        <taxon>Agaricomycotina</taxon>
        <taxon>Agaricomycetes</taxon>
        <taxon>Agaricomycetidae</taxon>
        <taxon>Agaricales</taxon>
        <taxon>Marasmiineae</taxon>
        <taxon>Marasmiaceae</taxon>
        <taxon>Moniliophthora</taxon>
    </lineage>
</organism>
<gene>
    <name evidence="2" type="ORF">Moror_1641</name>
</gene>
<name>V2XIH0_MONRO</name>
<protein>
    <submittedName>
        <fullName evidence="2">Uncharacterized protein</fullName>
    </submittedName>
</protein>
<dbReference type="KEGG" id="mrr:Moror_1641"/>
<evidence type="ECO:0000313" key="2">
    <source>
        <dbReference type="EMBL" id="ESK93527.1"/>
    </source>
</evidence>